<dbReference type="STRING" id="716544.wcw_0269"/>
<dbReference type="NCBIfam" id="TIGR01938">
    <property type="entry name" value="nqrC"/>
    <property type="match status" value="1"/>
</dbReference>
<dbReference type="OrthoDB" id="9794010at2"/>
<accession>D6YU33</accession>
<evidence type="ECO:0000313" key="20">
    <source>
        <dbReference type="Proteomes" id="UP000001505"/>
    </source>
</evidence>
<reference evidence="19 20" key="1">
    <citation type="journal article" date="2010" name="PLoS ONE">
        <title>The Waddlia genome: a window into chlamydial biology.</title>
        <authorList>
            <person name="Bertelli C."/>
            <person name="Collyn F."/>
            <person name="Croxatto A."/>
            <person name="Ruckert C."/>
            <person name="Polkinghorne A."/>
            <person name="Kebbi-Beghdadi C."/>
            <person name="Goesmann A."/>
            <person name="Vaughan L."/>
            <person name="Greub G."/>
        </authorList>
    </citation>
    <scope>NUCLEOTIDE SEQUENCE [LARGE SCALE GENOMIC DNA]</scope>
    <source>
        <strain evidence="20">ATCC VR-1470 / WSU 86-1044</strain>
    </source>
</reference>
<dbReference type="PANTHER" id="PTHR37838">
    <property type="entry name" value="NA(+)-TRANSLOCATING NADH-QUINONE REDUCTASE SUBUNIT C"/>
    <property type="match status" value="1"/>
</dbReference>
<protein>
    <recommendedName>
        <fullName evidence="16 17">Na(+)-translocating NADH-quinone reductase subunit C</fullName>
        <shortName evidence="16 17">Na(+)-NQR subunit C</shortName>
        <shortName evidence="16 17">Na(+)-translocating NQR subunit C</shortName>
        <ecNumber evidence="16 17">7.2.1.1</ecNumber>
    </recommendedName>
    <alternativeName>
        <fullName evidence="16 17">NQR complex subunit C</fullName>
    </alternativeName>
    <alternativeName>
        <fullName evidence="16 17">NQR-1 subunit C</fullName>
    </alternativeName>
</protein>
<comment type="function">
    <text evidence="16">NQR complex catalyzes the reduction of ubiquinone-1 to ubiquinol by two successive reactions, coupled with the transport of Na(+) ions from the cytoplasm to the periplasm. NqrA to NqrE are probably involved in the second step, the conversion of ubisemiquinone to ubiquinol.</text>
</comment>
<keyword evidence="4 16" id="KW-0597">Phosphoprotein</keyword>
<evidence type="ECO:0000256" key="2">
    <source>
        <dbReference type="ARBA" id="ARBA00022475"/>
    </source>
</evidence>
<keyword evidence="2 16" id="KW-1003">Cell membrane</keyword>
<gene>
    <name evidence="16 19" type="primary">nqrC</name>
    <name evidence="19" type="ordered locus">wcw_0269</name>
</gene>
<evidence type="ECO:0000256" key="4">
    <source>
        <dbReference type="ARBA" id="ARBA00022553"/>
    </source>
</evidence>
<evidence type="ECO:0000259" key="18">
    <source>
        <dbReference type="SMART" id="SM00900"/>
    </source>
</evidence>
<keyword evidence="14 16" id="KW-0472">Membrane</keyword>
<evidence type="ECO:0000256" key="8">
    <source>
        <dbReference type="ARBA" id="ARBA00022967"/>
    </source>
</evidence>
<dbReference type="NCBIfam" id="NF003755">
    <property type="entry name" value="PRK05346.2-6"/>
    <property type="match status" value="1"/>
</dbReference>
<evidence type="ECO:0000256" key="13">
    <source>
        <dbReference type="ARBA" id="ARBA00023075"/>
    </source>
</evidence>
<dbReference type="HOGENOM" id="CLU_870677_0_0_0"/>
<dbReference type="PANTHER" id="PTHR37838:SF1">
    <property type="entry name" value="NA(+)-TRANSLOCATING NADH-QUINONE REDUCTASE SUBUNIT C"/>
    <property type="match status" value="1"/>
</dbReference>
<dbReference type="InterPro" id="IPR007329">
    <property type="entry name" value="FMN-bd"/>
</dbReference>
<dbReference type="InterPro" id="IPR010204">
    <property type="entry name" value="NqrC"/>
</dbReference>
<keyword evidence="12 16" id="KW-0406">Ion transport</keyword>
<comment type="caution">
    <text evidence="16">Lacks conserved residue(s) required for the propagation of feature annotation.</text>
</comment>
<dbReference type="HAMAP" id="MF_00427">
    <property type="entry name" value="NqrC"/>
    <property type="match status" value="1"/>
</dbReference>
<dbReference type="GO" id="GO:0016655">
    <property type="term" value="F:oxidoreductase activity, acting on NAD(P)H, quinone or similar compound as acceptor"/>
    <property type="evidence" value="ECO:0007669"/>
    <property type="project" value="UniProtKB-UniRule"/>
</dbReference>
<evidence type="ECO:0000256" key="10">
    <source>
        <dbReference type="ARBA" id="ARBA00023027"/>
    </source>
</evidence>
<dbReference type="GO" id="GO:0005886">
    <property type="term" value="C:plasma membrane"/>
    <property type="evidence" value="ECO:0007669"/>
    <property type="project" value="UniProtKB-SubCell"/>
</dbReference>
<keyword evidence="5 16" id="KW-0285">Flavoprotein</keyword>
<evidence type="ECO:0000256" key="12">
    <source>
        <dbReference type="ARBA" id="ARBA00023065"/>
    </source>
</evidence>
<comment type="catalytic activity">
    <reaction evidence="16 17">
        <text>a ubiquinone + n Na(+)(in) + NADH + H(+) = a ubiquinol + n Na(+)(out) + NAD(+)</text>
        <dbReference type="Rhea" id="RHEA:47748"/>
        <dbReference type="Rhea" id="RHEA-COMP:9565"/>
        <dbReference type="Rhea" id="RHEA-COMP:9566"/>
        <dbReference type="ChEBI" id="CHEBI:15378"/>
        <dbReference type="ChEBI" id="CHEBI:16389"/>
        <dbReference type="ChEBI" id="CHEBI:17976"/>
        <dbReference type="ChEBI" id="CHEBI:29101"/>
        <dbReference type="ChEBI" id="CHEBI:57540"/>
        <dbReference type="ChEBI" id="CHEBI:57945"/>
        <dbReference type="EC" id="7.2.1.1"/>
    </reaction>
</comment>
<evidence type="ECO:0000313" key="19">
    <source>
        <dbReference type="EMBL" id="ADI37644.1"/>
    </source>
</evidence>
<evidence type="ECO:0000256" key="16">
    <source>
        <dbReference type="HAMAP-Rule" id="MF_00427"/>
    </source>
</evidence>
<comment type="subunit">
    <text evidence="16 17">Composed of six subunits; NqrA, NqrB, NqrC, NqrD, NqrE and NqrF.</text>
</comment>
<evidence type="ECO:0000256" key="6">
    <source>
        <dbReference type="ARBA" id="ARBA00022643"/>
    </source>
</evidence>
<feature type="domain" description="FMN-binding" evidence="18">
    <location>
        <begin position="179"/>
        <end position="292"/>
    </location>
</feature>
<evidence type="ECO:0000256" key="11">
    <source>
        <dbReference type="ARBA" id="ARBA00023053"/>
    </source>
</evidence>
<evidence type="ECO:0000256" key="15">
    <source>
        <dbReference type="ARBA" id="ARBA00023201"/>
    </source>
</evidence>
<comment type="cofactor">
    <cofactor evidence="16 17">
        <name>FMN</name>
        <dbReference type="ChEBI" id="CHEBI:58210"/>
    </cofactor>
</comment>
<evidence type="ECO:0000256" key="14">
    <source>
        <dbReference type="ARBA" id="ARBA00023136"/>
    </source>
</evidence>
<evidence type="ECO:0000256" key="9">
    <source>
        <dbReference type="ARBA" id="ARBA00022989"/>
    </source>
</evidence>
<evidence type="ECO:0000256" key="7">
    <source>
        <dbReference type="ARBA" id="ARBA00022692"/>
    </source>
</evidence>
<dbReference type="eggNOG" id="COG2869">
    <property type="taxonomic scope" value="Bacteria"/>
</dbReference>
<keyword evidence="11 16" id="KW-0915">Sodium</keyword>
<evidence type="ECO:0000256" key="5">
    <source>
        <dbReference type="ARBA" id="ARBA00022630"/>
    </source>
</evidence>
<keyword evidence="9 16" id="KW-1133">Transmembrane helix</keyword>
<dbReference type="Proteomes" id="UP000001505">
    <property type="component" value="Chromosome"/>
</dbReference>
<dbReference type="EC" id="7.2.1.1" evidence="16 17"/>
<dbReference type="PIRSF" id="PIRSF009437">
    <property type="entry name" value="NQR-1_subunit_C"/>
    <property type="match status" value="1"/>
</dbReference>
<dbReference type="GO" id="GO:0010181">
    <property type="term" value="F:FMN binding"/>
    <property type="evidence" value="ECO:0007669"/>
    <property type="project" value="UniProtKB-UniRule"/>
</dbReference>
<evidence type="ECO:0000256" key="17">
    <source>
        <dbReference type="PIRNR" id="PIRNR009437"/>
    </source>
</evidence>
<name>D6YU33_WADCW</name>
<dbReference type="GO" id="GO:0006814">
    <property type="term" value="P:sodium ion transport"/>
    <property type="evidence" value="ECO:0007669"/>
    <property type="project" value="UniProtKB-UniRule"/>
</dbReference>
<dbReference type="EMBL" id="CP001928">
    <property type="protein sequence ID" value="ADI37644.1"/>
    <property type="molecule type" value="Genomic_DNA"/>
</dbReference>
<keyword evidence="10 16" id="KW-0520">NAD</keyword>
<keyword evidence="15 16" id="KW-0739">Sodium transport</keyword>
<keyword evidence="3 16" id="KW-0997">Cell inner membrane</keyword>
<proteinExistence type="inferred from homology"/>
<comment type="subcellular location">
    <subcellularLocation>
        <location evidence="16">Cell inner membrane</location>
        <topology evidence="16">Single-pass membrane protein</topology>
    </subcellularLocation>
</comment>
<evidence type="ECO:0000256" key="1">
    <source>
        <dbReference type="ARBA" id="ARBA00022448"/>
    </source>
</evidence>
<comment type="similarity">
    <text evidence="16 17">Belongs to the NqrC family.</text>
</comment>
<evidence type="ECO:0000256" key="3">
    <source>
        <dbReference type="ARBA" id="ARBA00022519"/>
    </source>
</evidence>
<keyword evidence="20" id="KW-1185">Reference proteome</keyword>
<organism evidence="19 20">
    <name type="scientific">Waddlia chondrophila (strain ATCC VR-1470 / WSU 86-1044)</name>
    <dbReference type="NCBI Taxonomy" id="716544"/>
    <lineage>
        <taxon>Bacteria</taxon>
        <taxon>Pseudomonadati</taxon>
        <taxon>Chlamydiota</taxon>
        <taxon>Chlamydiia</taxon>
        <taxon>Parachlamydiales</taxon>
        <taxon>Waddliaceae</taxon>
        <taxon>Waddlia</taxon>
    </lineage>
</organism>
<dbReference type="Pfam" id="PF04205">
    <property type="entry name" value="FMN_bind"/>
    <property type="match status" value="1"/>
</dbReference>
<feature type="transmembrane region" description="Helical" evidence="16">
    <location>
        <begin position="17"/>
        <end position="39"/>
    </location>
</feature>
<keyword evidence="8 16" id="KW-1278">Translocase</keyword>
<keyword evidence="13 16" id="KW-0830">Ubiquinone</keyword>
<dbReference type="AlphaFoldDB" id="D6YU33"/>
<keyword evidence="6 16" id="KW-0288">FMN</keyword>
<keyword evidence="7 16" id="KW-0812">Transmembrane</keyword>
<feature type="modified residue" description="FMN phosphoryl threonine" evidence="16">
    <location>
        <position position="275"/>
    </location>
</feature>
<keyword evidence="19" id="KW-0560">Oxidoreductase</keyword>
<dbReference type="SMART" id="SM00900">
    <property type="entry name" value="FMN_bind"/>
    <property type="match status" value="1"/>
</dbReference>
<keyword evidence="1 16" id="KW-0813">Transport</keyword>
<dbReference type="RefSeq" id="WP_013181372.1">
    <property type="nucleotide sequence ID" value="NC_014225.1"/>
</dbReference>
<dbReference type="KEGG" id="wch:wcw_0269"/>
<sequence length="306" mass="33791">MSEQQPQPKSGPSDLQIIGFVVILSLVCAIILAVMASALKVPQETAQELDRSQQMMIAARVFTHEGYFQIKNDKGEYVPAKYAGNGKLAASEEKVYPTRQEILDVYQHRFIPALVDNKGNIETFKEAGVDQEKYLEDYKKSGYYKQPEKLIYKILPNPVNEKNEDAAPIGYVIPVNGFGLWDAIYGYLAVETDGATVIGISWYEQKETPGLGANIAEEGWQKNFYGKKIFQPDSQGKINLESAPVGITVVKGEVKTVLAGSPKENVAVDGMPGATLTGNGVTDAYRDVLSAYRPFFIKIHNKTETQ</sequence>